<keyword evidence="2" id="KW-1185">Reference proteome</keyword>
<dbReference type="PANTHER" id="PTHR21015:SF22">
    <property type="entry name" value="GLYCOSYLTRANSFERASE"/>
    <property type="match status" value="1"/>
</dbReference>
<proteinExistence type="predicted"/>
<name>A0ABV2L275_9HYPH</name>
<evidence type="ECO:0000313" key="2">
    <source>
        <dbReference type="Proteomes" id="UP001549145"/>
    </source>
</evidence>
<protein>
    <recommendedName>
        <fullName evidence="3">Glycosyltransferase</fullName>
    </recommendedName>
</protein>
<comment type="caution">
    <text evidence="1">The sequence shown here is derived from an EMBL/GenBank/DDBJ whole genome shotgun (WGS) entry which is preliminary data.</text>
</comment>
<reference evidence="1 2" key="1">
    <citation type="submission" date="2024-06" db="EMBL/GenBank/DDBJ databases">
        <title>Genomic Encyclopedia of Type Strains, Phase IV (KMG-IV): sequencing the most valuable type-strain genomes for metagenomic binning, comparative biology and taxonomic classification.</title>
        <authorList>
            <person name="Goeker M."/>
        </authorList>
    </citation>
    <scope>NUCLEOTIDE SEQUENCE [LARGE SCALE GENOMIC DNA]</scope>
    <source>
        <strain evidence="1 2">DSM 21331</strain>
    </source>
</reference>
<gene>
    <name evidence="1" type="ORF">ABID43_001449</name>
</gene>
<accession>A0ABV2L275</accession>
<dbReference type="Gene3D" id="3.40.50.2000">
    <property type="entry name" value="Glycogen Phosphorylase B"/>
    <property type="match status" value="1"/>
</dbReference>
<dbReference type="SUPFAM" id="SSF53756">
    <property type="entry name" value="UDP-Glycosyltransferase/glycogen phosphorylase"/>
    <property type="match status" value="1"/>
</dbReference>
<dbReference type="PANTHER" id="PTHR21015">
    <property type="entry name" value="UDP-N-ACETYLGLUCOSAMINE--N-ACETYLMURAMYL-(PENTAPEPTIDE) PYROPHOSPHORYL-UNDECAPRENOL N-ACETYLGLUCOSAMINE TRANSFERASE 1"/>
    <property type="match status" value="1"/>
</dbReference>
<organism evidence="1 2">
    <name type="scientific">Methylobacterium goesingense</name>
    <dbReference type="NCBI Taxonomy" id="243690"/>
    <lineage>
        <taxon>Bacteria</taxon>
        <taxon>Pseudomonadati</taxon>
        <taxon>Pseudomonadota</taxon>
        <taxon>Alphaproteobacteria</taxon>
        <taxon>Hyphomicrobiales</taxon>
        <taxon>Methylobacteriaceae</taxon>
        <taxon>Methylobacterium</taxon>
    </lineage>
</organism>
<evidence type="ECO:0000313" key="1">
    <source>
        <dbReference type="EMBL" id="MET3691924.1"/>
    </source>
</evidence>
<dbReference type="Proteomes" id="UP001549145">
    <property type="component" value="Unassembled WGS sequence"/>
</dbReference>
<dbReference type="EMBL" id="JBEPMM010000002">
    <property type="protein sequence ID" value="MET3691924.1"/>
    <property type="molecule type" value="Genomic_DNA"/>
</dbReference>
<sequence length="351" mass="37245">MKRRPIGYYVHHQGAGHWQRANRIAAALDRPVTLIGTLADIDTRDAAGALLDLPDDRLSERFDGLDDASERPEALHYAPVGADNIRTRMGRLAAWIVEADPALIVVDVSAEITLFARLMSVPTLTVRLSGNRTDTPHREAFRSAEAVLAFFPPELEAAGTPDWVRAKTVYAGLPAPERMPPTPEDGSILVIYGRGGEGGRLTDLAQAARAVPDRSWHVLGPVENAGGDHPPNLHLHGWVADPAPWLARAALVVGAGGDGVVSGVAAAGKRFVCLPEPRAFDEQVAKAEALASLGAAIHSPAWPSPAAWPGVIAAGLRLDPARIGALAEPGAIPRTARLIADLADRMDARRP</sequence>
<evidence type="ECO:0008006" key="3">
    <source>
        <dbReference type="Google" id="ProtNLM"/>
    </source>
</evidence>
<dbReference type="RefSeq" id="WP_238275575.1">
    <property type="nucleotide sequence ID" value="NZ_BPQL01000008.1"/>
</dbReference>